<dbReference type="SFLD" id="SFLDG01129">
    <property type="entry name" value="C1.5:_HAD__Beta-PGM__Phosphata"/>
    <property type="match status" value="1"/>
</dbReference>
<dbReference type="CDD" id="cd02603">
    <property type="entry name" value="HAD_sEH-N_like"/>
    <property type="match status" value="1"/>
</dbReference>
<dbReference type="RefSeq" id="WP_035844860.1">
    <property type="nucleotide sequence ID" value="NZ_BNAB01000007.1"/>
</dbReference>
<reference evidence="2 3" key="2">
    <citation type="submission" date="2016-10" db="EMBL/GenBank/DDBJ databases">
        <authorList>
            <person name="Varghese N."/>
            <person name="Submissions S."/>
        </authorList>
    </citation>
    <scope>NUCLEOTIDE SEQUENCE [LARGE SCALE GENOMIC DNA]</scope>
    <source>
        <strain evidence="2 3">DSM 24802</strain>
    </source>
</reference>
<gene>
    <name evidence="1" type="ORF">GCM10008024_18450</name>
    <name evidence="2" type="ORF">SAMN05444006_108102</name>
</gene>
<dbReference type="PANTHER" id="PTHR43611">
    <property type="entry name" value="ALPHA-D-GLUCOSE 1-PHOSPHATE PHOSPHATASE"/>
    <property type="match status" value="1"/>
</dbReference>
<evidence type="ECO:0000313" key="3">
    <source>
        <dbReference type="Proteomes" id="UP000199541"/>
    </source>
</evidence>
<evidence type="ECO:0000313" key="1">
    <source>
        <dbReference type="EMBL" id="GHE01718.1"/>
    </source>
</evidence>
<reference evidence="1" key="1">
    <citation type="journal article" date="2014" name="Int. J. Syst. Evol. Microbiol.">
        <title>Complete genome sequence of Corynebacterium casei LMG S-19264T (=DSM 44701T), isolated from a smear-ripened cheese.</title>
        <authorList>
            <consortium name="US DOE Joint Genome Institute (JGI-PGF)"/>
            <person name="Walter F."/>
            <person name="Albersmeier A."/>
            <person name="Kalinowski J."/>
            <person name="Ruckert C."/>
        </authorList>
    </citation>
    <scope>NUCLEOTIDE SEQUENCE</scope>
    <source>
        <strain evidence="1">CGMCC 1.10859</strain>
    </source>
</reference>
<dbReference type="PANTHER" id="PTHR43611:SF3">
    <property type="entry name" value="FLAVIN MONONUCLEOTIDE HYDROLASE 1, CHLOROPLATIC"/>
    <property type="match status" value="1"/>
</dbReference>
<dbReference type="Proteomes" id="UP000634647">
    <property type="component" value="Unassembled WGS sequence"/>
</dbReference>
<dbReference type="SUPFAM" id="SSF56784">
    <property type="entry name" value="HAD-like"/>
    <property type="match status" value="1"/>
</dbReference>
<dbReference type="InterPro" id="IPR036412">
    <property type="entry name" value="HAD-like_sf"/>
</dbReference>
<dbReference type="Gene3D" id="1.10.150.240">
    <property type="entry name" value="Putative phosphatase, domain 2"/>
    <property type="match status" value="1"/>
</dbReference>
<reference evidence="1" key="3">
    <citation type="submission" date="2023-06" db="EMBL/GenBank/DDBJ databases">
        <authorList>
            <person name="Sun Q."/>
            <person name="Zhou Y."/>
        </authorList>
    </citation>
    <scope>NUCLEOTIDE SEQUENCE</scope>
    <source>
        <strain evidence="1">CGMCC 1.10859</strain>
    </source>
</reference>
<name>A0AAN5A087_9RHOB</name>
<dbReference type="EMBL" id="BNAB01000007">
    <property type="protein sequence ID" value="GHE01718.1"/>
    <property type="molecule type" value="Genomic_DNA"/>
</dbReference>
<organism evidence="1 4">
    <name type="scientific">Allgaiera indica</name>
    <dbReference type="NCBI Taxonomy" id="765699"/>
    <lineage>
        <taxon>Bacteria</taxon>
        <taxon>Pseudomonadati</taxon>
        <taxon>Pseudomonadota</taxon>
        <taxon>Alphaproteobacteria</taxon>
        <taxon>Rhodobacterales</taxon>
        <taxon>Paracoccaceae</taxon>
        <taxon>Allgaiera</taxon>
    </lineage>
</organism>
<comment type="caution">
    <text evidence="1">The sequence shown here is derived from an EMBL/GenBank/DDBJ whole genome shotgun (WGS) entry which is preliminary data.</text>
</comment>
<sequence length="212" mass="23953">MNIRAVVFDIGNVLIEWQPHRHFDRKFGKPARMEMFTATNPLALHEAWDRGANFRTIVHDHAKRYPDFAEMILCWHDDWLEIVGPEIPGSIKLLRALRAKGIPVLALSNFGVENFALTENRYLCLTEFDRRYISGHLGTAKPDARIYEMVEADCGADWGIAPGQLLFTDDRPENITAAATRGWATHLFQGPGGLADRLVRDGLLTEKEAGQE</sequence>
<dbReference type="InterPro" id="IPR023214">
    <property type="entry name" value="HAD_sf"/>
</dbReference>
<dbReference type="Gene3D" id="3.40.50.1000">
    <property type="entry name" value="HAD superfamily/HAD-like"/>
    <property type="match status" value="1"/>
</dbReference>
<dbReference type="EMBL" id="FNOB01000008">
    <property type="protein sequence ID" value="SDW94751.1"/>
    <property type="molecule type" value="Genomic_DNA"/>
</dbReference>
<dbReference type="InterPro" id="IPR023198">
    <property type="entry name" value="PGP-like_dom2"/>
</dbReference>
<protein>
    <submittedName>
        <fullName evidence="1 2">Haloacid dehalogenase</fullName>
    </submittedName>
</protein>
<evidence type="ECO:0000313" key="4">
    <source>
        <dbReference type="Proteomes" id="UP000634647"/>
    </source>
</evidence>
<dbReference type="Pfam" id="PF00702">
    <property type="entry name" value="Hydrolase"/>
    <property type="match status" value="1"/>
</dbReference>
<evidence type="ECO:0000313" key="2">
    <source>
        <dbReference type="EMBL" id="SDW94751.1"/>
    </source>
</evidence>
<accession>A0AAN5A087</accession>
<proteinExistence type="predicted"/>
<dbReference type="AlphaFoldDB" id="A0AAN5A087"/>
<dbReference type="Proteomes" id="UP000199541">
    <property type="component" value="Unassembled WGS sequence"/>
</dbReference>
<dbReference type="SFLD" id="SFLDS00003">
    <property type="entry name" value="Haloacid_Dehalogenase"/>
    <property type="match status" value="1"/>
</dbReference>
<keyword evidence="3" id="KW-1185">Reference proteome</keyword>